<dbReference type="EC" id="2.1.3.15" evidence="10"/>
<evidence type="ECO:0000256" key="2">
    <source>
        <dbReference type="ARBA" id="ARBA00022516"/>
    </source>
</evidence>
<dbReference type="GO" id="GO:0005524">
    <property type="term" value="F:ATP binding"/>
    <property type="evidence" value="ECO:0007669"/>
    <property type="project" value="UniProtKB-KW"/>
</dbReference>
<evidence type="ECO:0000256" key="5">
    <source>
        <dbReference type="ARBA" id="ARBA00022832"/>
    </source>
</evidence>
<dbReference type="GO" id="GO:0003989">
    <property type="term" value="F:acetyl-CoA carboxylase activity"/>
    <property type="evidence" value="ECO:0007669"/>
    <property type="project" value="InterPro"/>
</dbReference>
<dbReference type="InterPro" id="IPR029045">
    <property type="entry name" value="ClpP/crotonase-like_dom_sf"/>
</dbReference>
<dbReference type="SUPFAM" id="SSF52096">
    <property type="entry name" value="ClpP/crotonase"/>
    <property type="match status" value="1"/>
</dbReference>
<proteinExistence type="inferred from homology"/>
<keyword evidence="5 10" id="KW-0276">Fatty acid metabolism</keyword>
<keyword evidence="2 10" id="KW-0444">Lipid biosynthesis</keyword>
<keyword evidence="7 10" id="KW-0443">Lipid metabolism</keyword>
<dbReference type="UniPathway" id="UPA00655">
    <property type="reaction ID" value="UER00711"/>
</dbReference>
<protein>
    <recommendedName>
        <fullName evidence="10">Acetyl-coenzyme A carboxylase carboxyl transferase subunit alpha</fullName>
        <shortName evidence="10">ACCase subunit alpha</shortName>
        <shortName evidence="10">Acetyl-CoA carboxylase carboxyltransferase subunit alpha</shortName>
        <ecNumber evidence="10">2.1.3.15</ecNumber>
    </recommendedName>
</protein>
<evidence type="ECO:0000256" key="4">
    <source>
        <dbReference type="ARBA" id="ARBA00022741"/>
    </source>
</evidence>
<organism evidence="13 14">
    <name type="scientific">Nostoc azollae (strain 0708)</name>
    <name type="common">Anabaena azollae (strain 0708)</name>
    <dbReference type="NCBI Taxonomy" id="551115"/>
    <lineage>
        <taxon>Bacteria</taxon>
        <taxon>Bacillati</taxon>
        <taxon>Cyanobacteriota</taxon>
        <taxon>Cyanophyceae</taxon>
        <taxon>Nostocales</taxon>
        <taxon>Nostocaceae</taxon>
        <taxon>Trichormus</taxon>
    </lineage>
</organism>
<keyword evidence="14" id="KW-1185">Reference proteome</keyword>
<feature type="domain" description="CoA carboxyltransferase C-terminal" evidence="12">
    <location>
        <begin position="78"/>
        <end position="332"/>
    </location>
</feature>
<comment type="subcellular location">
    <subcellularLocation>
        <location evidence="10">Cytoplasm</location>
    </subcellularLocation>
</comment>
<keyword evidence="13" id="KW-0436">Ligase</keyword>
<dbReference type="InterPro" id="IPR001095">
    <property type="entry name" value="Acetyl_CoA_COase_a_su"/>
</dbReference>
<comment type="subunit">
    <text evidence="10">Acetyl-CoA carboxylase is a heterohexamer composed of biotin carboxyl carrier protein (AccB), biotin carboxylase (AccC) and two subunits each of ACCase subunit alpha (AccA) and ACCase subunit beta (AccD).</text>
</comment>
<dbReference type="GO" id="GO:0016743">
    <property type="term" value="F:carboxyl- or carbamoyltransferase activity"/>
    <property type="evidence" value="ECO:0007669"/>
    <property type="project" value="UniProtKB-UniRule"/>
</dbReference>
<dbReference type="Gene3D" id="3.90.226.10">
    <property type="entry name" value="2-enoyl-CoA Hydratase, Chain A, domain 1"/>
    <property type="match status" value="1"/>
</dbReference>
<evidence type="ECO:0000256" key="11">
    <source>
        <dbReference type="SAM" id="Coils"/>
    </source>
</evidence>
<reference evidence="13 14" key="1">
    <citation type="journal article" date="2010" name="PLoS ONE">
        <title>Genome erosion in a nitrogen-fixing vertically transmitted endosymbiotic multicellular cyanobacterium.</title>
        <authorList>
            <person name="Ran L."/>
            <person name="Larsson J."/>
            <person name="Vigil-Stenman T."/>
            <person name="Nylander J.A."/>
            <person name="Ininbergs K."/>
            <person name="Zheng W.W."/>
            <person name="Lapidus A."/>
            <person name="Lowry S."/>
            <person name="Haselkorn R."/>
            <person name="Bergman B."/>
        </authorList>
    </citation>
    <scope>NUCLEOTIDE SEQUENCE [LARGE SCALE GENOMIC DNA]</scope>
    <source>
        <strain evidence="13 14">0708</strain>
    </source>
</reference>
<evidence type="ECO:0000259" key="12">
    <source>
        <dbReference type="PROSITE" id="PS50989"/>
    </source>
</evidence>
<comment type="similarity">
    <text evidence="10">Belongs to the AccA family.</text>
</comment>
<keyword evidence="8 10" id="KW-0275">Fatty acid biosynthesis</keyword>
<sequence>METGDWVKLIQLLPLAFFLFPIPHSLFLIPSSLTMATIERKPLLLDFEKPLAEMATRIDQIRQLADENGVDVSGQIRQLETRAMQLREEIFSSLTPSQRLQVARHPRRPSTLDYIQAISDEWMELHGDRCGSDDPALVGGVGRLGGQPVVMLGHQKGRDTKDNVARNFGMAAPGGYRKALRLMEHANKFGMPIVTFIDTPGAWAGIEAEHQGQGEAIAYNLRQMFCFDVPILCTVIGEGGSGGALGIGVGDRLLMFEHSVYTVATPEACAAILWKDAGKAPQAAVALKIISHDLKNLGIIDQILPEPIGGAHSDPLTAATNLKKALLENLDELNRLTATERRQLRYEKFRKIGVFTELAH</sequence>
<keyword evidence="6 10" id="KW-0067">ATP-binding</keyword>
<dbReference type="PANTHER" id="PTHR42853:SF3">
    <property type="entry name" value="ACETYL-COENZYME A CARBOXYLASE CARBOXYL TRANSFERASE SUBUNIT ALPHA, CHLOROPLASTIC"/>
    <property type="match status" value="1"/>
</dbReference>
<accession>D7E2V9</accession>
<keyword evidence="10" id="KW-0963">Cytoplasm</keyword>
<dbReference type="HAMAP" id="MF_00823">
    <property type="entry name" value="AcetylCoA_CT_alpha"/>
    <property type="match status" value="1"/>
</dbReference>
<gene>
    <name evidence="10" type="primary">accA</name>
    <name evidence="13" type="ordered locus">Aazo_3369</name>
</gene>
<dbReference type="GO" id="GO:0009317">
    <property type="term" value="C:acetyl-CoA carboxylase complex"/>
    <property type="evidence" value="ECO:0007669"/>
    <property type="project" value="InterPro"/>
</dbReference>
<dbReference type="STRING" id="551115.Aazo_3369"/>
<evidence type="ECO:0000256" key="8">
    <source>
        <dbReference type="ARBA" id="ARBA00023160"/>
    </source>
</evidence>
<dbReference type="Proteomes" id="UP000001511">
    <property type="component" value="Chromosome"/>
</dbReference>
<name>D7E2V9_NOSA0</name>
<comment type="function">
    <text evidence="10">Component of the acetyl coenzyme A carboxylase (ACC) complex. First, biotin carboxylase catalyzes the carboxylation of biotin on its carrier protein (BCCP) and then the CO(2) group is transferred by the carboxyltransferase to acetyl-CoA to form malonyl-CoA.</text>
</comment>
<evidence type="ECO:0000256" key="6">
    <source>
        <dbReference type="ARBA" id="ARBA00022840"/>
    </source>
</evidence>
<keyword evidence="3 10" id="KW-0808">Transferase</keyword>
<dbReference type="PANTHER" id="PTHR42853">
    <property type="entry name" value="ACETYL-COENZYME A CARBOXYLASE CARBOXYL TRANSFERASE SUBUNIT ALPHA"/>
    <property type="match status" value="1"/>
</dbReference>
<dbReference type="NCBIfam" id="TIGR00513">
    <property type="entry name" value="accA"/>
    <property type="match status" value="1"/>
</dbReference>
<dbReference type="KEGG" id="naz:Aazo_3369"/>
<evidence type="ECO:0000256" key="10">
    <source>
        <dbReference type="HAMAP-Rule" id="MF_00823"/>
    </source>
</evidence>
<dbReference type="PRINTS" id="PR01069">
    <property type="entry name" value="ACCCTRFRASEA"/>
</dbReference>
<keyword evidence="11" id="KW-0175">Coiled coil</keyword>
<comment type="pathway">
    <text evidence="1 10">Lipid metabolism; malonyl-CoA biosynthesis; malonyl-CoA from acetyl-CoA: step 1/1.</text>
</comment>
<dbReference type="Pfam" id="PF03255">
    <property type="entry name" value="ACCA"/>
    <property type="match status" value="1"/>
</dbReference>
<evidence type="ECO:0000256" key="1">
    <source>
        <dbReference type="ARBA" id="ARBA00004956"/>
    </source>
</evidence>
<dbReference type="GO" id="GO:2001295">
    <property type="term" value="P:malonyl-CoA biosynthetic process"/>
    <property type="evidence" value="ECO:0007669"/>
    <property type="project" value="UniProtKB-UniRule"/>
</dbReference>
<evidence type="ECO:0000256" key="9">
    <source>
        <dbReference type="ARBA" id="ARBA00049152"/>
    </source>
</evidence>
<evidence type="ECO:0000256" key="7">
    <source>
        <dbReference type="ARBA" id="ARBA00023098"/>
    </source>
</evidence>
<dbReference type="GO" id="GO:0006633">
    <property type="term" value="P:fatty acid biosynthetic process"/>
    <property type="evidence" value="ECO:0007669"/>
    <property type="project" value="UniProtKB-KW"/>
</dbReference>
<evidence type="ECO:0000313" key="14">
    <source>
        <dbReference type="Proteomes" id="UP000001511"/>
    </source>
</evidence>
<dbReference type="NCBIfam" id="NF041504">
    <property type="entry name" value="AccA_sub"/>
    <property type="match status" value="1"/>
</dbReference>
<evidence type="ECO:0000256" key="3">
    <source>
        <dbReference type="ARBA" id="ARBA00022679"/>
    </source>
</evidence>
<feature type="coiled-coil region" evidence="11">
    <location>
        <begin position="316"/>
        <end position="343"/>
    </location>
</feature>
<dbReference type="HOGENOM" id="CLU_015486_0_2_3"/>
<dbReference type="PROSITE" id="PS50989">
    <property type="entry name" value="COA_CT_CTER"/>
    <property type="match status" value="1"/>
</dbReference>
<comment type="catalytic activity">
    <reaction evidence="9 10">
        <text>N(6)-carboxybiotinyl-L-lysyl-[protein] + acetyl-CoA = N(6)-biotinyl-L-lysyl-[protein] + malonyl-CoA</text>
        <dbReference type="Rhea" id="RHEA:54728"/>
        <dbReference type="Rhea" id="RHEA-COMP:10505"/>
        <dbReference type="Rhea" id="RHEA-COMP:10506"/>
        <dbReference type="ChEBI" id="CHEBI:57288"/>
        <dbReference type="ChEBI" id="CHEBI:57384"/>
        <dbReference type="ChEBI" id="CHEBI:83144"/>
        <dbReference type="ChEBI" id="CHEBI:83145"/>
        <dbReference type="EC" id="2.1.3.15"/>
    </reaction>
</comment>
<keyword evidence="4 10" id="KW-0547">Nucleotide-binding</keyword>
<dbReference type="InterPro" id="IPR011763">
    <property type="entry name" value="COA_CT_C"/>
</dbReference>
<dbReference type="AlphaFoldDB" id="D7E2V9"/>
<dbReference type="EMBL" id="CP002059">
    <property type="protein sequence ID" value="ADI65027.1"/>
    <property type="molecule type" value="Genomic_DNA"/>
</dbReference>
<dbReference type="NCBIfam" id="NF004344">
    <property type="entry name" value="PRK05724.1"/>
    <property type="match status" value="1"/>
</dbReference>
<evidence type="ECO:0000313" key="13">
    <source>
        <dbReference type="EMBL" id="ADI65027.1"/>
    </source>
</evidence>
<dbReference type="eggNOG" id="COG0825">
    <property type="taxonomic scope" value="Bacteria"/>
</dbReference>